<protein>
    <submittedName>
        <fullName evidence="1">Rubrerythrin</fullName>
    </submittedName>
</protein>
<proteinExistence type="predicted"/>
<gene>
    <name evidence="1" type="ORF">C0187_00700</name>
</gene>
<comment type="caution">
    <text evidence="1">The sequence shown here is derived from an EMBL/GenBank/DDBJ whole genome shotgun (WGS) entry which is preliminary data.</text>
</comment>
<dbReference type="InterPro" id="IPR009078">
    <property type="entry name" value="Ferritin-like_SF"/>
</dbReference>
<dbReference type="Proteomes" id="UP000242881">
    <property type="component" value="Unassembled WGS sequence"/>
</dbReference>
<dbReference type="EMBL" id="PNIN01000013">
    <property type="protein sequence ID" value="PMP72906.1"/>
    <property type="molecule type" value="Genomic_DNA"/>
</dbReference>
<accession>A0A2J6WR84</accession>
<dbReference type="SUPFAM" id="SSF47240">
    <property type="entry name" value="Ferritin-like"/>
    <property type="match status" value="1"/>
</dbReference>
<dbReference type="AlphaFoldDB" id="A0A2J6WR84"/>
<evidence type="ECO:0000313" key="1">
    <source>
        <dbReference type="EMBL" id="PMP72906.1"/>
    </source>
</evidence>
<dbReference type="InterPro" id="IPR012347">
    <property type="entry name" value="Ferritin-like"/>
</dbReference>
<feature type="non-terminal residue" evidence="1">
    <location>
        <position position="1"/>
    </location>
</feature>
<reference evidence="1 2" key="1">
    <citation type="submission" date="2018-01" db="EMBL/GenBank/DDBJ databases">
        <title>Metagenomic assembled genomes from two thermal pools in the Uzon Caldera, Kamchatka, Russia.</title>
        <authorList>
            <person name="Wilkins L."/>
            <person name="Ettinger C."/>
        </authorList>
    </citation>
    <scope>NUCLEOTIDE SEQUENCE [LARGE SCALE GENOMIC DNA]</scope>
    <source>
        <strain evidence="1">ZAV-05</strain>
    </source>
</reference>
<name>A0A2J6WR84_9BACT</name>
<dbReference type="Gene3D" id="1.20.1260.10">
    <property type="match status" value="1"/>
</dbReference>
<evidence type="ECO:0000313" key="2">
    <source>
        <dbReference type="Proteomes" id="UP000242881"/>
    </source>
</evidence>
<sequence length="48" mass="5771">ATDPKVKDFFNKLAEVEKKHFEIIKAEIDFMSRDGFWFDTQEFTVEEN</sequence>
<organism evidence="1 2">
    <name type="scientific">Calditerrivibrio nitroreducens</name>
    <dbReference type="NCBI Taxonomy" id="477976"/>
    <lineage>
        <taxon>Bacteria</taxon>
        <taxon>Pseudomonadati</taxon>
        <taxon>Deferribacterota</taxon>
        <taxon>Deferribacteres</taxon>
        <taxon>Deferribacterales</taxon>
        <taxon>Calditerrivibrionaceae</taxon>
    </lineage>
</organism>